<evidence type="ECO:0000256" key="2">
    <source>
        <dbReference type="ARBA" id="ARBA00022630"/>
    </source>
</evidence>
<dbReference type="AlphaFoldDB" id="A0A8H4UQX4"/>
<keyword evidence="2" id="KW-0285">Flavoprotein</keyword>
<evidence type="ECO:0000256" key="3">
    <source>
        <dbReference type="ARBA" id="ARBA00022827"/>
    </source>
</evidence>
<dbReference type="OrthoDB" id="66881at2759"/>
<dbReference type="Pfam" id="PF00743">
    <property type="entry name" value="FMO-like"/>
    <property type="match status" value="1"/>
</dbReference>
<sequence>MAQLGCPAGLAAFKSLREEGFNTVAFERRESVGGLWAYSSNPDYTSALDDTMANISKFVSGFSDFPIPKEYPPYLCRGQVNEYFEAYAAHFELHKHIRFGTSVKRVLRNPSEDKWDVYITSKDGDKTLSFDRIVFGNGGDSKPVWPPMPGRAKFKGKVLHSQAYRSPKDNELEGKRVMVVGIGNTGCEIALSLRKHASKSYLACRRGRFVISRYRNDGIPTDSQVPWPITRLRHLLDYMVPWLTAPLVDKLVMNMMINNAARQEPVSSTITKKDRLKTAEQRIRGQWRLVPCPSMAHKHPAAQEDFFPALYSQEILPVQGFVEFAGENTVLLADGSTVEVDAVIFATGYKLDFTIMPELEMNGAAGAPLKTAVDADQDSEIRGRKEPNLPRLFQMIFPPKWASSIAFLSWMAPQENFWCVSELASMAVAQAWAADVAQSQDQTAPIRYRPASLLPSVEEMNTQVDSYHAWWRKQWSTDNSMLQGYVRGYSFYRFLHDMAGTALYEHLNHPFAREGWWLWWNDYELWRCLARGPLNSFSWRLFETNPQHIPGHGRKAWPGAREAVEDAYRTLEEFKAKKGKGE</sequence>
<name>A0A8H4UQX4_9HYPO</name>
<evidence type="ECO:0000313" key="7">
    <source>
        <dbReference type="Proteomes" id="UP000635477"/>
    </source>
</evidence>
<dbReference type="Gene3D" id="3.50.50.60">
    <property type="entry name" value="FAD/NAD(P)-binding domain"/>
    <property type="match status" value="1"/>
</dbReference>
<dbReference type="InterPro" id="IPR036188">
    <property type="entry name" value="FAD/NAD-bd_sf"/>
</dbReference>
<proteinExistence type="inferred from homology"/>
<dbReference type="PRINTS" id="PR00370">
    <property type="entry name" value="FMOXYGENASE"/>
</dbReference>
<keyword evidence="5" id="KW-0560">Oxidoreductase</keyword>
<dbReference type="InterPro" id="IPR020946">
    <property type="entry name" value="Flavin_mOase-like"/>
</dbReference>
<comment type="similarity">
    <text evidence="1">Belongs to the FMO family.</text>
</comment>
<evidence type="ECO:0000256" key="4">
    <source>
        <dbReference type="ARBA" id="ARBA00022857"/>
    </source>
</evidence>
<organism evidence="6 7">
    <name type="scientific">Fusarium zealandicum</name>
    <dbReference type="NCBI Taxonomy" id="1053134"/>
    <lineage>
        <taxon>Eukaryota</taxon>
        <taxon>Fungi</taxon>
        <taxon>Dikarya</taxon>
        <taxon>Ascomycota</taxon>
        <taxon>Pezizomycotina</taxon>
        <taxon>Sordariomycetes</taxon>
        <taxon>Hypocreomycetidae</taxon>
        <taxon>Hypocreales</taxon>
        <taxon>Nectriaceae</taxon>
        <taxon>Fusarium</taxon>
        <taxon>Fusarium staphyleae species complex</taxon>
    </lineage>
</organism>
<accession>A0A8H4UQX4</accession>
<keyword evidence="3" id="KW-0274">FAD</keyword>
<reference evidence="6" key="2">
    <citation type="submission" date="2020-05" db="EMBL/GenBank/DDBJ databases">
        <authorList>
            <person name="Kim H.-S."/>
            <person name="Proctor R.H."/>
            <person name="Brown D.W."/>
        </authorList>
    </citation>
    <scope>NUCLEOTIDE SEQUENCE</scope>
    <source>
        <strain evidence="6">NRRL 22465</strain>
    </source>
</reference>
<dbReference type="GO" id="GO:0050661">
    <property type="term" value="F:NADP binding"/>
    <property type="evidence" value="ECO:0007669"/>
    <property type="project" value="InterPro"/>
</dbReference>
<gene>
    <name evidence="6" type="ORF">FZEAL_2323</name>
</gene>
<keyword evidence="7" id="KW-1185">Reference proteome</keyword>
<protein>
    <recommendedName>
        <fullName evidence="8">Monooxygenase</fullName>
    </recommendedName>
</protein>
<keyword evidence="4" id="KW-0521">NADP</keyword>
<dbReference type="Proteomes" id="UP000635477">
    <property type="component" value="Unassembled WGS sequence"/>
</dbReference>
<evidence type="ECO:0000256" key="5">
    <source>
        <dbReference type="ARBA" id="ARBA00023002"/>
    </source>
</evidence>
<dbReference type="GO" id="GO:0050660">
    <property type="term" value="F:flavin adenine dinucleotide binding"/>
    <property type="evidence" value="ECO:0007669"/>
    <property type="project" value="InterPro"/>
</dbReference>
<dbReference type="EMBL" id="JABEYC010000142">
    <property type="protein sequence ID" value="KAF4981977.1"/>
    <property type="molecule type" value="Genomic_DNA"/>
</dbReference>
<evidence type="ECO:0000256" key="1">
    <source>
        <dbReference type="ARBA" id="ARBA00009183"/>
    </source>
</evidence>
<dbReference type="GO" id="GO:0004499">
    <property type="term" value="F:N,N-dimethylaniline monooxygenase activity"/>
    <property type="evidence" value="ECO:0007669"/>
    <property type="project" value="InterPro"/>
</dbReference>
<dbReference type="SUPFAM" id="SSF51905">
    <property type="entry name" value="FAD/NAD(P)-binding domain"/>
    <property type="match status" value="2"/>
</dbReference>
<comment type="caution">
    <text evidence="6">The sequence shown here is derived from an EMBL/GenBank/DDBJ whole genome shotgun (WGS) entry which is preliminary data.</text>
</comment>
<reference evidence="6" key="1">
    <citation type="journal article" date="2020" name="BMC Genomics">
        <title>Correction to: Identification and distribution of gene clusters required for synthesis of sphingolipid metabolism inhibitors in diverse species of the filamentous fungus Fusarium.</title>
        <authorList>
            <person name="Kim H.S."/>
            <person name="Lohmar J.M."/>
            <person name="Busman M."/>
            <person name="Brown D.W."/>
            <person name="Naumann T.A."/>
            <person name="Divon H.H."/>
            <person name="Lysoe E."/>
            <person name="Uhlig S."/>
            <person name="Proctor R.H."/>
        </authorList>
    </citation>
    <scope>NUCLEOTIDE SEQUENCE</scope>
    <source>
        <strain evidence="6">NRRL 22465</strain>
    </source>
</reference>
<evidence type="ECO:0000313" key="6">
    <source>
        <dbReference type="EMBL" id="KAF4981977.1"/>
    </source>
</evidence>
<dbReference type="InterPro" id="IPR000960">
    <property type="entry name" value="Flavin_mOase"/>
</dbReference>
<dbReference type="PANTHER" id="PTHR23023">
    <property type="entry name" value="DIMETHYLANILINE MONOOXYGENASE"/>
    <property type="match status" value="1"/>
</dbReference>
<dbReference type="InterPro" id="IPR050346">
    <property type="entry name" value="FMO-like"/>
</dbReference>
<evidence type="ECO:0008006" key="8">
    <source>
        <dbReference type="Google" id="ProtNLM"/>
    </source>
</evidence>